<organism evidence="1">
    <name type="scientific">marine sediment metagenome</name>
    <dbReference type="NCBI Taxonomy" id="412755"/>
    <lineage>
        <taxon>unclassified sequences</taxon>
        <taxon>metagenomes</taxon>
        <taxon>ecological metagenomes</taxon>
    </lineage>
</organism>
<name>A0A0F9TAV6_9ZZZZ</name>
<accession>A0A0F9TAV6</accession>
<dbReference type="AlphaFoldDB" id="A0A0F9TAV6"/>
<dbReference type="EMBL" id="LAZR01001812">
    <property type="protein sequence ID" value="KKN38668.1"/>
    <property type="molecule type" value="Genomic_DNA"/>
</dbReference>
<gene>
    <name evidence="1" type="ORF">LCGC14_0751230</name>
</gene>
<protein>
    <submittedName>
        <fullName evidence="1">Uncharacterized protein</fullName>
    </submittedName>
</protein>
<reference evidence="1" key="1">
    <citation type="journal article" date="2015" name="Nature">
        <title>Complex archaea that bridge the gap between prokaryotes and eukaryotes.</title>
        <authorList>
            <person name="Spang A."/>
            <person name="Saw J.H."/>
            <person name="Jorgensen S.L."/>
            <person name="Zaremba-Niedzwiedzka K."/>
            <person name="Martijn J."/>
            <person name="Lind A.E."/>
            <person name="van Eijk R."/>
            <person name="Schleper C."/>
            <person name="Guy L."/>
            <person name="Ettema T.J."/>
        </authorList>
    </citation>
    <scope>NUCLEOTIDE SEQUENCE</scope>
</reference>
<evidence type="ECO:0000313" key="1">
    <source>
        <dbReference type="EMBL" id="KKN38668.1"/>
    </source>
</evidence>
<sequence length="48" mass="5612">MKIKERVIIIECFSSSLNLKDEDYETEIITTGQKGLNKIILNFSFPYK</sequence>
<comment type="caution">
    <text evidence="1">The sequence shown here is derived from an EMBL/GenBank/DDBJ whole genome shotgun (WGS) entry which is preliminary data.</text>
</comment>
<proteinExistence type="predicted"/>